<accession>A0ABS9L8Y9</accession>
<dbReference type="EMBL" id="JAKLTQ010000011">
    <property type="protein sequence ID" value="MCG2623156.1"/>
    <property type="molecule type" value="Genomic_DNA"/>
</dbReference>
<reference evidence="1" key="1">
    <citation type="submission" date="2022-01" db="EMBL/GenBank/DDBJ databases">
        <authorList>
            <person name="Jo J.-H."/>
            <person name="Im W.-T."/>
        </authorList>
    </citation>
    <scope>NUCLEOTIDE SEQUENCE</scope>
    <source>
        <strain evidence="1">I2-34</strain>
    </source>
</reference>
<sequence length="117" mass="12011">MIELEHLDWAEKTLGKEFWQTPGATRAAGGIAPGAAGALEFTPAEPGWYRIALVCEGPSTVTLKISSADGTIGAGSTDCGTAVNAMMNLPVRQLKATVDGADAEGKWAVAVAPAQAR</sequence>
<keyword evidence="2" id="KW-1185">Reference proteome</keyword>
<comment type="caution">
    <text evidence="1">The sequence shown here is derived from an EMBL/GenBank/DDBJ whole genome shotgun (WGS) entry which is preliminary data.</text>
</comment>
<evidence type="ECO:0000313" key="2">
    <source>
        <dbReference type="Proteomes" id="UP001165368"/>
    </source>
</evidence>
<name>A0ABS9L8Y9_9MICC</name>
<gene>
    <name evidence="1" type="ORF">LVY72_14755</name>
</gene>
<dbReference type="RefSeq" id="WP_237822178.1">
    <property type="nucleotide sequence ID" value="NZ_JAKLTQ010000011.1"/>
</dbReference>
<proteinExistence type="predicted"/>
<protein>
    <submittedName>
        <fullName evidence="1">Uncharacterized protein</fullName>
    </submittedName>
</protein>
<dbReference type="Proteomes" id="UP001165368">
    <property type="component" value="Unassembled WGS sequence"/>
</dbReference>
<organism evidence="1 2">
    <name type="scientific">Arthrobacter hankyongi</name>
    <dbReference type="NCBI Taxonomy" id="2904801"/>
    <lineage>
        <taxon>Bacteria</taxon>
        <taxon>Bacillati</taxon>
        <taxon>Actinomycetota</taxon>
        <taxon>Actinomycetes</taxon>
        <taxon>Micrococcales</taxon>
        <taxon>Micrococcaceae</taxon>
        <taxon>Arthrobacter</taxon>
    </lineage>
</organism>
<evidence type="ECO:0000313" key="1">
    <source>
        <dbReference type="EMBL" id="MCG2623156.1"/>
    </source>
</evidence>